<evidence type="ECO:0000256" key="6">
    <source>
        <dbReference type="ARBA" id="ARBA00022679"/>
    </source>
</evidence>
<reference evidence="18" key="1">
    <citation type="journal article" date="2021" name="Front. Plant Sci.">
        <title>Chromosome-Scale Genome Assembly for Chinese Sour Jujube and Insights Into Its Genome Evolution and Domestication Signature.</title>
        <authorList>
            <person name="Shen L.-Y."/>
            <person name="Luo H."/>
            <person name="Wang X.-L."/>
            <person name="Wang X.-M."/>
            <person name="Qiu X.-J."/>
            <person name="Liu H."/>
            <person name="Zhou S.-S."/>
            <person name="Jia K.-H."/>
            <person name="Nie S."/>
            <person name="Bao Y.-T."/>
            <person name="Zhang R.-G."/>
            <person name="Yun Q.-Z."/>
            <person name="Chai Y.-H."/>
            <person name="Lu J.-Y."/>
            <person name="Li Y."/>
            <person name="Zhao S.-W."/>
            <person name="Mao J.-F."/>
            <person name="Jia S.-G."/>
            <person name="Mao Y.-M."/>
        </authorList>
    </citation>
    <scope>NUCLEOTIDE SEQUENCE</scope>
    <source>
        <strain evidence="18">AT0</strain>
        <tissue evidence="18">Leaf</tissue>
    </source>
</reference>
<feature type="domain" description="Thg1 C-terminal" evidence="17">
    <location>
        <begin position="202"/>
        <end position="284"/>
    </location>
</feature>
<dbReference type="InterPro" id="IPR007537">
    <property type="entry name" value="tRNAHis_GuaTrfase_Thg1"/>
</dbReference>
<dbReference type="Gene3D" id="3.30.70.3000">
    <property type="match status" value="2"/>
</dbReference>
<evidence type="ECO:0000256" key="13">
    <source>
        <dbReference type="ARBA" id="ARBA00023242"/>
    </source>
</evidence>
<accession>A0A978V0H6</accession>
<evidence type="ECO:0000256" key="7">
    <source>
        <dbReference type="ARBA" id="ARBA00022694"/>
    </source>
</evidence>
<name>A0A978V0H6_ZIZJJ</name>
<comment type="catalytic activity">
    <reaction evidence="14">
        <text>a 5'-end ribonucleotide-tRNA(His) + GTP + ATP + H2O = a 5'-end phospho-guanosine-ribonucleotide-tRNA(His) + AMP + 2 diphosphate + H(+)</text>
        <dbReference type="Rhea" id="RHEA:54564"/>
        <dbReference type="Rhea" id="RHEA-COMP:14193"/>
        <dbReference type="Rhea" id="RHEA-COMP:14917"/>
        <dbReference type="ChEBI" id="CHEBI:15377"/>
        <dbReference type="ChEBI" id="CHEBI:15378"/>
        <dbReference type="ChEBI" id="CHEBI:30616"/>
        <dbReference type="ChEBI" id="CHEBI:33019"/>
        <dbReference type="ChEBI" id="CHEBI:37565"/>
        <dbReference type="ChEBI" id="CHEBI:138282"/>
        <dbReference type="ChEBI" id="CHEBI:141847"/>
        <dbReference type="ChEBI" id="CHEBI:456215"/>
        <dbReference type="EC" id="2.7.7.79"/>
    </reaction>
</comment>
<proteinExistence type="inferred from homology"/>
<dbReference type="InterPro" id="IPR038469">
    <property type="entry name" value="tRNAHis_GuaTrfase_Thg1_sf"/>
</dbReference>
<protein>
    <recommendedName>
        <fullName evidence="5">tRNA(His) guanylyltransferase</fullName>
        <ecNumber evidence="5">2.7.7.79</ecNumber>
    </recommendedName>
</protein>
<evidence type="ECO:0000256" key="5">
    <source>
        <dbReference type="ARBA" id="ARBA00012511"/>
    </source>
</evidence>
<comment type="similarity">
    <text evidence="4">Belongs to the tRNA(His) guanylyltransferase family.</text>
</comment>
<keyword evidence="6" id="KW-0808">Transferase</keyword>
<dbReference type="FunFam" id="3.30.70.3000:FF:000002">
    <property type="entry name" value="tRNA(His) guanylyltransferase 1"/>
    <property type="match status" value="2"/>
</dbReference>
<evidence type="ECO:0000256" key="4">
    <source>
        <dbReference type="ARBA" id="ARBA00010113"/>
    </source>
</evidence>
<comment type="cofactor">
    <cofactor evidence="1">
        <name>Mg(2+)</name>
        <dbReference type="ChEBI" id="CHEBI:18420"/>
    </cofactor>
</comment>
<dbReference type="GO" id="GO:0006400">
    <property type="term" value="P:tRNA modification"/>
    <property type="evidence" value="ECO:0007669"/>
    <property type="project" value="InterPro"/>
</dbReference>
<dbReference type="PANTHER" id="PTHR12729">
    <property type="entry name" value="TRNA(HIS) GUANYLYLTRANSFERASE-RELATED"/>
    <property type="match status" value="1"/>
</dbReference>
<evidence type="ECO:0000259" key="17">
    <source>
        <dbReference type="Pfam" id="PF14413"/>
    </source>
</evidence>
<dbReference type="AlphaFoldDB" id="A0A978V0H6"/>
<dbReference type="PANTHER" id="PTHR12729:SF6">
    <property type="entry name" value="TRNA(HIS) GUANYLYLTRANSFERASE-RELATED"/>
    <property type="match status" value="1"/>
</dbReference>
<dbReference type="Pfam" id="PF14413">
    <property type="entry name" value="Thg1C"/>
    <property type="match status" value="2"/>
</dbReference>
<dbReference type="Pfam" id="PF04446">
    <property type="entry name" value="Thg1"/>
    <property type="match status" value="2"/>
</dbReference>
<keyword evidence="15" id="KW-0732">Signal</keyword>
<dbReference type="InterPro" id="IPR024956">
    <property type="entry name" value="tRNAHis_GuaTrfase_cat"/>
</dbReference>
<evidence type="ECO:0000256" key="8">
    <source>
        <dbReference type="ARBA" id="ARBA00022695"/>
    </source>
</evidence>
<comment type="subcellular location">
    <subcellularLocation>
        <location evidence="3">Nucleus</location>
        <location evidence="3">Nucleoplasm</location>
    </subcellularLocation>
</comment>
<evidence type="ECO:0000313" key="18">
    <source>
        <dbReference type="EMBL" id="KAH7520742.1"/>
    </source>
</evidence>
<gene>
    <name evidence="18" type="ORF">FEM48_Zijuj08G0177700</name>
</gene>
<feature type="domain" description="tRNAHis guanylyltransferase catalytic" evidence="16">
    <location>
        <begin position="69"/>
        <end position="197"/>
    </location>
</feature>
<feature type="signal peptide" evidence="15">
    <location>
        <begin position="1"/>
        <end position="24"/>
    </location>
</feature>
<evidence type="ECO:0000256" key="3">
    <source>
        <dbReference type="ARBA" id="ARBA00004642"/>
    </source>
</evidence>
<dbReference type="GO" id="GO:0005525">
    <property type="term" value="F:GTP binding"/>
    <property type="evidence" value="ECO:0007669"/>
    <property type="project" value="UniProtKB-KW"/>
</dbReference>
<feature type="domain" description="tRNAHis guanylyltransferase catalytic" evidence="16">
    <location>
        <begin position="337"/>
        <end position="464"/>
    </location>
</feature>
<dbReference type="EMBL" id="JAEACU010000008">
    <property type="protein sequence ID" value="KAH7520742.1"/>
    <property type="molecule type" value="Genomic_DNA"/>
</dbReference>
<keyword evidence="12" id="KW-0342">GTP-binding</keyword>
<dbReference type="GO" id="GO:0008193">
    <property type="term" value="F:tRNA guanylyltransferase activity"/>
    <property type="evidence" value="ECO:0007669"/>
    <property type="project" value="UniProtKB-EC"/>
</dbReference>
<feature type="domain" description="Thg1 C-terminal" evidence="17">
    <location>
        <begin position="467"/>
        <end position="573"/>
    </location>
</feature>
<comment type="caution">
    <text evidence="18">The sequence shown here is derived from an EMBL/GenBank/DDBJ whole genome shotgun (WGS) entry which is preliminary data.</text>
</comment>
<evidence type="ECO:0000256" key="11">
    <source>
        <dbReference type="ARBA" id="ARBA00022842"/>
    </source>
</evidence>
<dbReference type="EC" id="2.7.7.79" evidence="5"/>
<evidence type="ECO:0000256" key="2">
    <source>
        <dbReference type="ARBA" id="ARBA00002939"/>
    </source>
</evidence>
<evidence type="ECO:0000256" key="14">
    <source>
        <dbReference type="ARBA" id="ARBA00047281"/>
    </source>
</evidence>
<evidence type="ECO:0000256" key="10">
    <source>
        <dbReference type="ARBA" id="ARBA00022741"/>
    </source>
</evidence>
<keyword evidence="11" id="KW-0460">Magnesium</keyword>
<keyword evidence="9" id="KW-0479">Metal-binding</keyword>
<dbReference type="Proteomes" id="UP000813462">
    <property type="component" value="Unassembled WGS sequence"/>
</dbReference>
<evidence type="ECO:0000256" key="9">
    <source>
        <dbReference type="ARBA" id="ARBA00022723"/>
    </source>
</evidence>
<evidence type="ECO:0000256" key="15">
    <source>
        <dbReference type="SAM" id="SignalP"/>
    </source>
</evidence>
<feature type="chain" id="PRO_5037087450" description="tRNA(His) guanylyltransferase" evidence="15">
    <location>
        <begin position="25"/>
        <end position="592"/>
    </location>
</feature>
<keyword evidence="7" id="KW-0819">tRNA processing</keyword>
<dbReference type="GO" id="GO:0005654">
    <property type="term" value="C:nucleoplasm"/>
    <property type="evidence" value="ECO:0007669"/>
    <property type="project" value="UniProtKB-SubCell"/>
</dbReference>
<evidence type="ECO:0000256" key="1">
    <source>
        <dbReference type="ARBA" id="ARBA00001946"/>
    </source>
</evidence>
<dbReference type="InterPro" id="IPR025845">
    <property type="entry name" value="Thg1_C_dom"/>
</dbReference>
<sequence>MPLARRSSLGYAWVVSKALLLTEAVRLLWVAPERQDGVLLGQDSQLYAVPNLYWNLECVFIVDMANSKYEYVKSFEPEDEVLLPNLIVVRIDGRDFRRFCEVHEFVKPNDEIALNLMNSCAVSVMEKFPDIVFSYGFSDEYSFVFKKTTTFYRRRASKVHSLIVSFFTAEYVLRWKEFFPYKELRYAPSFCARVICCATIEVLQSYLSWRQNECHVNNQNDTCLYELVRHGKTEKEAQEFLKGTQKNEKHALLFEQFGINYEKLSVMVRQGSCILKTQVEDIVKYNENGVPVKRPRKRPIIVHSKNVAGTSFWNEHESLLKELGCFVKNIGKVDPDFVRSFQFEKKLMPSTWIVIRIDGCHFHSFSKDHEFVKPNDERALNLMNSCAVAVVTEFQDIVFSYGVSDECSFVLKKDSQLYQRRESDIVSAIVSFFTSMYVMKWKYFFPRKELKYTPFFDGRAVCYPSSQILRDYLAWRQVDCHINNQYNTCFWELVKSGKSEREAQNVLKGTQTLEKMELLKQFGISDYNKLPVMFRQGSSAYWEKEDISLVEEKGAASNGKCQKKVILEHCNIIEPSFWNSHSNILGEKLDIL</sequence>
<comment type="function">
    <text evidence="2">Adds a GMP to the 5'-end of tRNA(His) after transcription and RNase P cleavage.</text>
</comment>
<keyword evidence="10" id="KW-0547">Nucleotide-binding</keyword>
<organism evidence="18 19">
    <name type="scientific">Ziziphus jujuba var. spinosa</name>
    <dbReference type="NCBI Taxonomy" id="714518"/>
    <lineage>
        <taxon>Eukaryota</taxon>
        <taxon>Viridiplantae</taxon>
        <taxon>Streptophyta</taxon>
        <taxon>Embryophyta</taxon>
        <taxon>Tracheophyta</taxon>
        <taxon>Spermatophyta</taxon>
        <taxon>Magnoliopsida</taxon>
        <taxon>eudicotyledons</taxon>
        <taxon>Gunneridae</taxon>
        <taxon>Pentapetalae</taxon>
        <taxon>rosids</taxon>
        <taxon>fabids</taxon>
        <taxon>Rosales</taxon>
        <taxon>Rhamnaceae</taxon>
        <taxon>Paliureae</taxon>
        <taxon>Ziziphus</taxon>
    </lineage>
</organism>
<evidence type="ECO:0000313" key="19">
    <source>
        <dbReference type="Proteomes" id="UP000813462"/>
    </source>
</evidence>
<keyword evidence="8" id="KW-0548">Nucleotidyltransferase</keyword>
<dbReference type="GO" id="GO:0000287">
    <property type="term" value="F:magnesium ion binding"/>
    <property type="evidence" value="ECO:0007669"/>
    <property type="project" value="InterPro"/>
</dbReference>
<evidence type="ECO:0000256" key="12">
    <source>
        <dbReference type="ARBA" id="ARBA00023134"/>
    </source>
</evidence>
<evidence type="ECO:0000259" key="16">
    <source>
        <dbReference type="Pfam" id="PF04446"/>
    </source>
</evidence>
<keyword evidence="13" id="KW-0539">Nucleus</keyword>